<dbReference type="OrthoDB" id="2191737at2759"/>
<organism evidence="2 3">
    <name type="scientific">Nosema bombycis (strain CQ1 / CVCC 102059)</name>
    <name type="common">Microsporidian parasite</name>
    <name type="synonym">Pebrine of silkworm</name>
    <dbReference type="NCBI Taxonomy" id="578461"/>
    <lineage>
        <taxon>Eukaryota</taxon>
        <taxon>Fungi</taxon>
        <taxon>Fungi incertae sedis</taxon>
        <taxon>Microsporidia</taxon>
        <taxon>Nosematidae</taxon>
        <taxon>Nosema</taxon>
    </lineage>
</organism>
<evidence type="ECO:0000256" key="1">
    <source>
        <dbReference type="SAM" id="Phobius"/>
    </source>
</evidence>
<accession>R0KX11</accession>
<dbReference type="InterPro" id="IPR036259">
    <property type="entry name" value="MFS_trans_sf"/>
</dbReference>
<feature type="transmembrane region" description="Helical" evidence="1">
    <location>
        <begin position="237"/>
        <end position="258"/>
    </location>
</feature>
<feature type="transmembrane region" description="Helical" evidence="1">
    <location>
        <begin position="94"/>
        <end position="113"/>
    </location>
</feature>
<dbReference type="SUPFAM" id="SSF103473">
    <property type="entry name" value="MFS general substrate transporter"/>
    <property type="match status" value="2"/>
</dbReference>
<dbReference type="Proteomes" id="UP000016927">
    <property type="component" value="Unassembled WGS sequence"/>
</dbReference>
<gene>
    <name evidence="2" type="ORF">NBO_4g0034</name>
</gene>
<keyword evidence="1" id="KW-1133">Transmembrane helix</keyword>
<keyword evidence="1" id="KW-0472">Membrane</keyword>
<protein>
    <submittedName>
        <fullName evidence="2">Folate transporter</fullName>
    </submittedName>
</protein>
<dbReference type="VEuPathDB" id="MicrosporidiaDB:NBO_4g0034"/>
<evidence type="ECO:0000313" key="3">
    <source>
        <dbReference type="Proteomes" id="UP000016927"/>
    </source>
</evidence>
<proteinExistence type="predicted"/>
<feature type="transmembrane region" description="Helical" evidence="1">
    <location>
        <begin position="33"/>
        <end position="55"/>
    </location>
</feature>
<dbReference type="OMA" id="CFRIYID"/>
<keyword evidence="3" id="KW-1185">Reference proteome</keyword>
<dbReference type="HOGENOM" id="CLU_051363_0_0_1"/>
<evidence type="ECO:0000313" key="2">
    <source>
        <dbReference type="EMBL" id="EOB15406.1"/>
    </source>
</evidence>
<feature type="transmembrane region" description="Helical" evidence="1">
    <location>
        <begin position="370"/>
        <end position="395"/>
    </location>
</feature>
<feature type="transmembrane region" description="Helical" evidence="1">
    <location>
        <begin position="347"/>
        <end position="364"/>
    </location>
</feature>
<feature type="transmembrane region" description="Helical" evidence="1">
    <location>
        <begin position="402"/>
        <end position="421"/>
    </location>
</feature>
<feature type="transmembrane region" description="Helical" evidence="1">
    <location>
        <begin position="433"/>
        <end position="451"/>
    </location>
</feature>
<name>R0KX11_NOSB1</name>
<dbReference type="EMBL" id="KB908912">
    <property type="protein sequence ID" value="EOB15406.1"/>
    <property type="molecule type" value="Genomic_DNA"/>
</dbReference>
<sequence length="453" mass="51868">MSHKSNHKSIITVKKKYLFANEKYPPMSKWSTIIYIFYMSKTFTPFLSFMVPYLIESCKFTNKDVYNKLNPFFFISSLIMSLVSFYVVEKFGNIISLVIDTILELLVYLLFFLRPERSFLMGIVVCSLHGASTSMNSVLKNIIISTAPDRNESRKVMANTQTLKNVVNIFSSWIGQDIYIHSKEHRVNIFYSIVSLVVSLVVVTLLPHGKAIIKGESIGSYRNLGNYIMKAYDSKTLSYSLMYVSSSILSICLSFFAARSFLERKKKAESNVLFLNRITFKLMKPFRWISYCLVKFYSLISFTPLTTGRENQDIVIHGYVDGFAKLFSALLGYLITKIDFSESSLPSVSMILNIATMASLYLLGTTSSLVFSYMFFIISYSFSSAAKVLVLVLLYRNEKKSFIISLNMFFSSLIHILLSYVSLYMNCNVQTRFLLYFVMCFVLVSGSVIVYKL</sequence>
<feature type="transmembrane region" description="Helical" evidence="1">
    <location>
        <begin position="314"/>
        <end position="335"/>
    </location>
</feature>
<feature type="transmembrane region" description="Helical" evidence="1">
    <location>
        <begin position="288"/>
        <end position="308"/>
    </location>
</feature>
<keyword evidence="1" id="KW-0812">Transmembrane</keyword>
<feature type="transmembrane region" description="Helical" evidence="1">
    <location>
        <begin position="189"/>
        <end position="207"/>
    </location>
</feature>
<dbReference type="AlphaFoldDB" id="R0KX11"/>
<feature type="transmembrane region" description="Helical" evidence="1">
    <location>
        <begin position="67"/>
        <end position="88"/>
    </location>
</feature>
<reference evidence="2 3" key="1">
    <citation type="journal article" date="2013" name="BMC Genomics">
        <title>Comparative genomics of parasitic silkworm microsporidia reveal an association between genome expansion and host adaptation.</title>
        <authorList>
            <person name="Pan G."/>
            <person name="Xu J."/>
            <person name="Li T."/>
            <person name="Xia Q."/>
            <person name="Liu S.L."/>
            <person name="Zhang G."/>
            <person name="Li S."/>
            <person name="Li C."/>
            <person name="Liu H."/>
            <person name="Yang L."/>
            <person name="Liu T."/>
            <person name="Zhang X."/>
            <person name="Wu Z."/>
            <person name="Fan W."/>
            <person name="Dang X."/>
            <person name="Xiang H."/>
            <person name="Tao M."/>
            <person name="Li Y."/>
            <person name="Hu J."/>
            <person name="Li Z."/>
            <person name="Lin L."/>
            <person name="Luo J."/>
            <person name="Geng L."/>
            <person name="Wang L."/>
            <person name="Long M."/>
            <person name="Wan Y."/>
            <person name="He N."/>
            <person name="Zhang Z."/>
            <person name="Lu C."/>
            <person name="Keeling P.J."/>
            <person name="Wang J."/>
            <person name="Xiang Z."/>
            <person name="Zhou Z."/>
        </authorList>
    </citation>
    <scope>NUCLEOTIDE SEQUENCE [LARGE SCALE GENOMIC DNA]</scope>
    <source>
        <strain evidence="3">CQ1 / CVCC 102059</strain>
    </source>
</reference>
<dbReference type="Gene3D" id="1.20.1250.20">
    <property type="entry name" value="MFS general substrate transporter like domains"/>
    <property type="match status" value="1"/>
</dbReference>